<evidence type="ECO:0000256" key="1">
    <source>
        <dbReference type="ARBA" id="ARBA00004123"/>
    </source>
</evidence>
<feature type="region of interest" description="Disordered" evidence="5">
    <location>
        <begin position="548"/>
        <end position="569"/>
    </location>
</feature>
<dbReference type="GO" id="GO:0003723">
    <property type="term" value="F:RNA binding"/>
    <property type="evidence" value="ECO:0007669"/>
    <property type="project" value="TreeGrafter"/>
</dbReference>
<sequence length="617" mass="69147">MSFRKPTGQKDGLNHAVSIQDRFQQMTAQERLIQQKKQEIENKKMLKDQEDAMKLIEEKSKTEKKQESTKPINLPTGSNMFQNDGSFIEKFKRLQEMKASPQEVNANTNQQFSSVQTTNQCTELQPHLQEPPLLQNFEGSQIVQDLMSPQQCIIGQQQAPSSNNFPFNPSLSQNANQYASIAHQFPVQQQIQQNFPPPVNLPIPISNNTMPLQFNMSQSSQAVPPPVILPPSVLPITTCSSAISGIMPTDEDEYDPMNPTDDLDQEEKDIENHNILSDSKPILKISLARAQKRTIETADEDTSQEITPEDKSIDESSASKRKRKKSRWATSEDNSSTSEVIQTSPPIIPPDIPTLAIPGPIGVVTPVLGGCATALVTQPTPIPGTINITPESAMNAQYARQVTGADHLTLEQKKQIQEQQKMNAVAEYFLAKRKAMEAQAKALEIGLKIKPKYEYDSDEDTDGGTWEHKRRMNEMQATAEWAEKLSMMGEGKHHIGDFLPPEELNKFMDTFQSLKDGKQPELSDYKEFKLKCDNIGYKMLQKMGWQDGEGLGSSSQGTVEPVNKGKQPAYGGGLGLTTDMPGGLSKDDDEFEAYRKRMMLAYRFRPNPLNNPRRPYY</sequence>
<evidence type="ECO:0000313" key="8">
    <source>
        <dbReference type="Proteomes" id="UP000549394"/>
    </source>
</evidence>
<dbReference type="InterPro" id="IPR000467">
    <property type="entry name" value="G_patch_dom"/>
</dbReference>
<dbReference type="Proteomes" id="UP000549394">
    <property type="component" value="Unassembled WGS sequence"/>
</dbReference>
<dbReference type="EMBL" id="CAJFCJ010000007">
    <property type="protein sequence ID" value="CAD5116852.1"/>
    <property type="molecule type" value="Genomic_DNA"/>
</dbReference>
<gene>
    <name evidence="7" type="ORF">DGYR_LOCUS5439</name>
</gene>
<accession>A0A7I8VND8</accession>
<keyword evidence="4" id="KW-0539">Nucleus</keyword>
<comment type="caution">
    <text evidence="7">The sequence shown here is derived from an EMBL/GenBank/DDBJ whole genome shotgun (WGS) entry which is preliminary data.</text>
</comment>
<keyword evidence="2" id="KW-0507">mRNA processing</keyword>
<dbReference type="PANTHER" id="PTHR23340">
    <property type="entry name" value="ARGININE/SERINE RICH SPLICING FACTOR SF4/14"/>
    <property type="match status" value="1"/>
</dbReference>
<dbReference type="GO" id="GO:0006397">
    <property type="term" value="P:mRNA processing"/>
    <property type="evidence" value="ECO:0007669"/>
    <property type="project" value="UniProtKB-KW"/>
</dbReference>
<reference evidence="7 8" key="1">
    <citation type="submission" date="2020-08" db="EMBL/GenBank/DDBJ databases">
        <authorList>
            <person name="Hejnol A."/>
        </authorList>
    </citation>
    <scope>NUCLEOTIDE SEQUENCE [LARGE SCALE GENOMIC DNA]</scope>
</reference>
<evidence type="ECO:0000313" key="7">
    <source>
        <dbReference type="EMBL" id="CAD5116852.1"/>
    </source>
</evidence>
<feature type="region of interest" description="Disordered" evidence="5">
    <location>
        <begin position="295"/>
        <end position="347"/>
    </location>
</feature>
<dbReference type="PROSITE" id="PS50174">
    <property type="entry name" value="G_PATCH"/>
    <property type="match status" value="1"/>
</dbReference>
<dbReference type="OrthoDB" id="4822at2759"/>
<evidence type="ECO:0000256" key="5">
    <source>
        <dbReference type="SAM" id="MobiDB-lite"/>
    </source>
</evidence>
<keyword evidence="8" id="KW-1185">Reference proteome</keyword>
<keyword evidence="3" id="KW-0508">mRNA splicing</keyword>
<feature type="domain" description="G-patch" evidence="6">
    <location>
        <begin position="532"/>
        <end position="579"/>
    </location>
</feature>
<feature type="compositionally biased region" description="Polar residues" evidence="5">
    <location>
        <begin position="328"/>
        <end position="344"/>
    </location>
</feature>
<organism evidence="7 8">
    <name type="scientific">Dimorphilus gyrociliatus</name>
    <dbReference type="NCBI Taxonomy" id="2664684"/>
    <lineage>
        <taxon>Eukaryota</taxon>
        <taxon>Metazoa</taxon>
        <taxon>Spiralia</taxon>
        <taxon>Lophotrochozoa</taxon>
        <taxon>Annelida</taxon>
        <taxon>Polychaeta</taxon>
        <taxon>Polychaeta incertae sedis</taxon>
        <taxon>Dinophilidae</taxon>
        <taxon>Dimorphilus</taxon>
    </lineage>
</organism>
<dbReference type="GO" id="GO:0008380">
    <property type="term" value="P:RNA splicing"/>
    <property type="evidence" value="ECO:0007669"/>
    <property type="project" value="UniProtKB-KW"/>
</dbReference>
<evidence type="ECO:0000256" key="3">
    <source>
        <dbReference type="ARBA" id="ARBA00023187"/>
    </source>
</evidence>
<comment type="subcellular location">
    <subcellularLocation>
        <location evidence="1">Nucleus</location>
    </subcellularLocation>
</comment>
<feature type="compositionally biased region" description="Basic and acidic residues" evidence="5">
    <location>
        <begin position="51"/>
        <end position="68"/>
    </location>
</feature>
<evidence type="ECO:0000256" key="4">
    <source>
        <dbReference type="ARBA" id="ARBA00023242"/>
    </source>
</evidence>
<dbReference type="AlphaFoldDB" id="A0A7I8VND8"/>
<evidence type="ECO:0000259" key="6">
    <source>
        <dbReference type="PROSITE" id="PS50174"/>
    </source>
</evidence>
<dbReference type="SMART" id="SM00443">
    <property type="entry name" value="G_patch"/>
    <property type="match status" value="1"/>
</dbReference>
<feature type="region of interest" description="Disordered" evidence="5">
    <location>
        <begin position="51"/>
        <end position="83"/>
    </location>
</feature>
<name>A0A7I8VND8_9ANNE</name>
<evidence type="ECO:0000256" key="2">
    <source>
        <dbReference type="ARBA" id="ARBA00022664"/>
    </source>
</evidence>
<dbReference type="Pfam" id="PF01585">
    <property type="entry name" value="G-patch"/>
    <property type="match status" value="1"/>
</dbReference>
<dbReference type="GO" id="GO:0005654">
    <property type="term" value="C:nucleoplasm"/>
    <property type="evidence" value="ECO:0007669"/>
    <property type="project" value="TreeGrafter"/>
</dbReference>
<proteinExistence type="predicted"/>
<protein>
    <submittedName>
        <fullName evidence="7">DgyrCDS5696</fullName>
    </submittedName>
</protein>
<dbReference type="PANTHER" id="PTHR23340:SF0">
    <property type="entry name" value="SURP AND G-PATCH DOMAIN-CONTAINING PROTEIN 1 ISOFORM X1"/>
    <property type="match status" value="1"/>
</dbReference>
<feature type="compositionally biased region" description="Basic and acidic residues" evidence="5">
    <location>
        <begin position="308"/>
        <end position="318"/>
    </location>
</feature>
<dbReference type="InterPro" id="IPR040169">
    <property type="entry name" value="SUGP1/2"/>
</dbReference>